<accession>A0ABT5IN11</accession>
<comment type="caution">
    <text evidence="2">The sequence shown here is derived from an EMBL/GenBank/DDBJ whole genome shotgun (WGS) entry which is preliminary data.</text>
</comment>
<organism evidence="2 3">
    <name type="scientific">Vogesella margarita</name>
    <dbReference type="NCBI Taxonomy" id="2984199"/>
    <lineage>
        <taxon>Bacteria</taxon>
        <taxon>Pseudomonadati</taxon>
        <taxon>Pseudomonadota</taxon>
        <taxon>Betaproteobacteria</taxon>
        <taxon>Neisseriales</taxon>
        <taxon>Chromobacteriaceae</taxon>
        <taxon>Vogesella</taxon>
    </lineage>
</organism>
<reference evidence="2 3" key="1">
    <citation type="submission" date="2023-01" db="EMBL/GenBank/DDBJ databases">
        <title>Novel species of the genus Vogesella isolated from rivers.</title>
        <authorList>
            <person name="Lu H."/>
        </authorList>
    </citation>
    <scope>NUCLEOTIDE SEQUENCE [LARGE SCALE GENOMIC DNA]</scope>
    <source>
        <strain evidence="2 3">LYT5W</strain>
    </source>
</reference>
<protein>
    <submittedName>
        <fullName evidence="2">Type II secretion system protein</fullName>
    </submittedName>
</protein>
<keyword evidence="1" id="KW-0812">Transmembrane</keyword>
<keyword evidence="3" id="KW-1185">Reference proteome</keyword>
<gene>
    <name evidence="2" type="ORF">PQU96_07140</name>
</gene>
<evidence type="ECO:0000256" key="1">
    <source>
        <dbReference type="SAM" id="Phobius"/>
    </source>
</evidence>
<dbReference type="InterPro" id="IPR012902">
    <property type="entry name" value="N_methyl_site"/>
</dbReference>
<evidence type="ECO:0000313" key="2">
    <source>
        <dbReference type="EMBL" id="MDC7713908.1"/>
    </source>
</evidence>
<dbReference type="SUPFAM" id="SSF54523">
    <property type="entry name" value="Pili subunits"/>
    <property type="match status" value="1"/>
</dbReference>
<dbReference type="InterPro" id="IPR045584">
    <property type="entry name" value="Pilin-like"/>
</dbReference>
<dbReference type="NCBIfam" id="TIGR02532">
    <property type="entry name" value="IV_pilin_GFxxxE"/>
    <property type="match status" value="1"/>
</dbReference>
<sequence length="166" mass="18324">MKAPAQTGGHRPRGFTLIELVVTVAIVALLASIALPLAELTVQRGKEQELRVALRQIRDGIDAYKKAVDEGRILKAADESGYPKTLAVLVEGVLDPKDPDKQRKIYFLRRLPHDPMVADPQLDAAETWGLRSYDSEADAPEEGDDVFDVYSKADGNGLNGIPYRQW</sequence>
<dbReference type="Proteomes" id="UP001222030">
    <property type="component" value="Unassembled WGS sequence"/>
</dbReference>
<proteinExistence type="predicted"/>
<dbReference type="PROSITE" id="PS00409">
    <property type="entry name" value="PROKAR_NTER_METHYL"/>
    <property type="match status" value="1"/>
</dbReference>
<keyword evidence="1" id="KW-1133">Transmembrane helix</keyword>
<keyword evidence="1" id="KW-0472">Membrane</keyword>
<dbReference type="Pfam" id="PF07963">
    <property type="entry name" value="N_methyl"/>
    <property type="match status" value="1"/>
</dbReference>
<feature type="transmembrane region" description="Helical" evidence="1">
    <location>
        <begin position="20"/>
        <end position="42"/>
    </location>
</feature>
<dbReference type="RefSeq" id="WP_272771585.1">
    <property type="nucleotide sequence ID" value="NZ_JAQQLE010000004.1"/>
</dbReference>
<dbReference type="EMBL" id="JAQQLE010000004">
    <property type="protein sequence ID" value="MDC7713908.1"/>
    <property type="molecule type" value="Genomic_DNA"/>
</dbReference>
<evidence type="ECO:0000313" key="3">
    <source>
        <dbReference type="Proteomes" id="UP001222030"/>
    </source>
</evidence>
<name>A0ABT5IN11_9NEIS</name>
<dbReference type="Gene3D" id="3.30.700.10">
    <property type="entry name" value="Glycoprotein, Type 4 Pilin"/>
    <property type="match status" value="1"/>
</dbReference>